<dbReference type="Proteomes" id="UP001056120">
    <property type="component" value="Linkage Group LG10"/>
</dbReference>
<organism evidence="1 2">
    <name type="scientific">Smallanthus sonchifolius</name>
    <dbReference type="NCBI Taxonomy" id="185202"/>
    <lineage>
        <taxon>Eukaryota</taxon>
        <taxon>Viridiplantae</taxon>
        <taxon>Streptophyta</taxon>
        <taxon>Embryophyta</taxon>
        <taxon>Tracheophyta</taxon>
        <taxon>Spermatophyta</taxon>
        <taxon>Magnoliopsida</taxon>
        <taxon>eudicotyledons</taxon>
        <taxon>Gunneridae</taxon>
        <taxon>Pentapetalae</taxon>
        <taxon>asterids</taxon>
        <taxon>campanulids</taxon>
        <taxon>Asterales</taxon>
        <taxon>Asteraceae</taxon>
        <taxon>Asteroideae</taxon>
        <taxon>Heliantheae alliance</taxon>
        <taxon>Millerieae</taxon>
        <taxon>Smallanthus</taxon>
    </lineage>
</organism>
<gene>
    <name evidence="1" type="ORF">L1987_31473</name>
</gene>
<evidence type="ECO:0000313" key="2">
    <source>
        <dbReference type="Proteomes" id="UP001056120"/>
    </source>
</evidence>
<comment type="caution">
    <text evidence="1">The sequence shown here is derived from an EMBL/GenBank/DDBJ whole genome shotgun (WGS) entry which is preliminary data.</text>
</comment>
<protein>
    <submittedName>
        <fullName evidence="1">Uncharacterized protein</fullName>
    </submittedName>
</protein>
<proteinExistence type="predicted"/>
<dbReference type="EMBL" id="CM042027">
    <property type="protein sequence ID" value="KAI3803323.1"/>
    <property type="molecule type" value="Genomic_DNA"/>
</dbReference>
<reference evidence="2" key="1">
    <citation type="journal article" date="2022" name="Mol. Ecol. Resour.">
        <title>The genomes of chicory, endive, great burdock and yacon provide insights into Asteraceae palaeo-polyploidization history and plant inulin production.</title>
        <authorList>
            <person name="Fan W."/>
            <person name="Wang S."/>
            <person name="Wang H."/>
            <person name="Wang A."/>
            <person name="Jiang F."/>
            <person name="Liu H."/>
            <person name="Zhao H."/>
            <person name="Xu D."/>
            <person name="Zhang Y."/>
        </authorList>
    </citation>
    <scope>NUCLEOTIDE SEQUENCE [LARGE SCALE GENOMIC DNA]</scope>
    <source>
        <strain evidence="2">cv. Yunnan</strain>
    </source>
</reference>
<accession>A0ACB9I6L1</accession>
<name>A0ACB9I6L1_9ASTR</name>
<evidence type="ECO:0000313" key="1">
    <source>
        <dbReference type="EMBL" id="KAI3803323.1"/>
    </source>
</evidence>
<keyword evidence="2" id="KW-1185">Reference proteome</keyword>
<reference evidence="1 2" key="2">
    <citation type="journal article" date="2022" name="Mol. Ecol. Resour.">
        <title>The genomes of chicory, endive, great burdock and yacon provide insights into Asteraceae paleo-polyploidization history and plant inulin production.</title>
        <authorList>
            <person name="Fan W."/>
            <person name="Wang S."/>
            <person name="Wang H."/>
            <person name="Wang A."/>
            <person name="Jiang F."/>
            <person name="Liu H."/>
            <person name="Zhao H."/>
            <person name="Xu D."/>
            <person name="Zhang Y."/>
        </authorList>
    </citation>
    <scope>NUCLEOTIDE SEQUENCE [LARGE SCALE GENOMIC DNA]</scope>
    <source>
        <strain evidence="2">cv. Yunnan</strain>
        <tissue evidence="1">Leaves</tissue>
    </source>
</reference>
<sequence length="72" mass="8074">MLSYFYMLAMSMDTYDVCLLLVMAMPAFVLVPSAFGGLFGLRIYCHNTLSCGLPRNRLLDGARKFKSNNIVT</sequence>